<evidence type="ECO:0000313" key="1">
    <source>
        <dbReference type="EMBL" id="ADO39271.1"/>
    </source>
</evidence>
<dbReference type="Proteomes" id="UP000006873">
    <property type="component" value="Chromosome"/>
</dbReference>
<reference evidence="1 2" key="2">
    <citation type="journal article" date="2011" name="J. Bacteriol.">
        <title>Complete genome sequence of a carbon monoxide-utilizing acetogen, Eubacterium limosum KIST612.</title>
        <authorList>
            <person name="Roh H."/>
            <person name="Ko H.J."/>
            <person name="Kim D."/>
            <person name="Choi D.G."/>
            <person name="Park S."/>
            <person name="Kim S."/>
            <person name="Chang I.S."/>
            <person name="Choi I.G."/>
        </authorList>
    </citation>
    <scope>NUCLEOTIDE SEQUENCE [LARGE SCALE GENOMIC DNA]</scope>
    <source>
        <strain evidence="1 2">KIST612</strain>
    </source>
</reference>
<sequence>MKSLYRFKDTGFFKSGRNNIEKIDIFYNFGYLLKGVML</sequence>
<protein>
    <submittedName>
        <fullName evidence="1">Uncharacterized protein</fullName>
    </submittedName>
</protein>
<accession>E3GQH9</accession>
<dbReference type="EMBL" id="CP002273">
    <property type="protein sequence ID" value="ADO39271.1"/>
    <property type="molecule type" value="Genomic_DNA"/>
</dbReference>
<evidence type="ECO:0000313" key="2">
    <source>
        <dbReference type="Proteomes" id="UP000006873"/>
    </source>
</evidence>
<proteinExistence type="predicted"/>
<keyword evidence="2" id="KW-1185">Reference proteome</keyword>
<reference key="1">
    <citation type="submission" date="2010-09" db="EMBL/GenBank/DDBJ databases">
        <authorList>
            <person name="Roh H."/>
            <person name="Ko H.-J."/>
            <person name="Kim D."/>
            <person name="Choi D.G."/>
            <person name="Park S."/>
            <person name="Kim S."/>
            <person name="Kim K.H."/>
            <person name="Chang I.S."/>
            <person name="Choi I.-G."/>
        </authorList>
    </citation>
    <scope>NUCLEOTIDE SEQUENCE</scope>
    <source>
        <strain>KIST612</strain>
    </source>
</reference>
<gene>
    <name evidence="1" type="ordered locus">ELI_4331</name>
</gene>
<organism evidence="1 2">
    <name type="scientific">Eubacterium callanderi</name>
    <dbReference type="NCBI Taxonomy" id="53442"/>
    <lineage>
        <taxon>Bacteria</taxon>
        <taxon>Bacillati</taxon>
        <taxon>Bacillota</taxon>
        <taxon>Clostridia</taxon>
        <taxon>Eubacteriales</taxon>
        <taxon>Eubacteriaceae</taxon>
        <taxon>Eubacterium</taxon>
    </lineage>
</organism>
<dbReference type="KEGG" id="elm:ELI_4331"/>
<dbReference type="AlphaFoldDB" id="E3GQH9"/>
<name>E3GQH9_9FIRM</name>
<dbReference type="HOGENOM" id="CLU_3328055_0_0_9"/>